<keyword evidence="5 7" id="KW-1133">Transmembrane helix</keyword>
<reference evidence="9 10" key="1">
    <citation type="submission" date="2020-04" db="EMBL/GenBank/DDBJ databases">
        <title>Novel Mycoplasma species detected in Phocoena phocoena (harbor porpoise) from the USA.</title>
        <authorList>
            <person name="Volokhov D.V."/>
        </authorList>
    </citation>
    <scope>NUCLEOTIDE SEQUENCE [LARGE SCALE GENOMIC DNA]</scope>
    <source>
        <strain evidence="9 10">Phocoena C-264-GEN</strain>
    </source>
</reference>
<dbReference type="EMBL" id="CP051481">
    <property type="protein sequence ID" value="QJG66921.1"/>
    <property type="molecule type" value="Genomic_DNA"/>
</dbReference>
<dbReference type="GO" id="GO:0055085">
    <property type="term" value="P:transmembrane transport"/>
    <property type="evidence" value="ECO:0007669"/>
    <property type="project" value="InterPro"/>
</dbReference>
<feature type="transmembrane region" description="Helical" evidence="7">
    <location>
        <begin position="40"/>
        <end position="62"/>
    </location>
</feature>
<feature type="transmembrane region" description="Helical" evidence="7">
    <location>
        <begin position="105"/>
        <end position="134"/>
    </location>
</feature>
<accession>A0A858U4F8</accession>
<gene>
    <name evidence="9" type="ORF">HGG69_01100</name>
</gene>
<dbReference type="Proteomes" id="UP000501060">
    <property type="component" value="Chromosome"/>
</dbReference>
<comment type="subcellular location">
    <subcellularLocation>
        <location evidence="1 7">Cell membrane</location>
        <topology evidence="1 7">Multi-pass membrane protein</topology>
    </subcellularLocation>
</comment>
<dbReference type="PANTHER" id="PTHR43744:SF12">
    <property type="entry name" value="ABC TRANSPORTER PERMEASE PROTEIN MG189-RELATED"/>
    <property type="match status" value="1"/>
</dbReference>
<dbReference type="PANTHER" id="PTHR43744">
    <property type="entry name" value="ABC TRANSPORTER PERMEASE PROTEIN MG189-RELATED-RELATED"/>
    <property type="match status" value="1"/>
</dbReference>
<evidence type="ECO:0000256" key="1">
    <source>
        <dbReference type="ARBA" id="ARBA00004651"/>
    </source>
</evidence>
<keyword evidence="3" id="KW-1003">Cell membrane</keyword>
<keyword evidence="4 7" id="KW-0812">Transmembrane</keyword>
<proteinExistence type="inferred from homology"/>
<dbReference type="CDD" id="cd06261">
    <property type="entry name" value="TM_PBP2"/>
    <property type="match status" value="1"/>
</dbReference>
<sequence>MYRIKLLVKQKFLKHSLNSKQSLMTKQVDTKSVWSSLLGFMFKMLVLVFFGLIIIFPFYYMIMTSLISNDLSLKEGELILYPSKVNGKGWEFHFENFKKALEEGYLQAVLFTAAVTSLSVVCKIFFSITFGYAFSLRKWKYKNLSWALFLSLLVLPEAALLAGQYKVVVTLGWHVGFYRLLSLTLPFVASVFSGYMFRTAFEAVPDSVKESAMIDGASELKFFITIAIPMVKGTIWTVGILTALAAWNSFLWPSLIIGPGDNSYPVMNVWLFTTGKDNSSSEISRVFRNIRMAAAILAIAPMFITYFLFRGRIMRTISRNNVASKG</sequence>
<evidence type="ECO:0000256" key="2">
    <source>
        <dbReference type="ARBA" id="ARBA00022448"/>
    </source>
</evidence>
<evidence type="ECO:0000259" key="8">
    <source>
        <dbReference type="PROSITE" id="PS50928"/>
    </source>
</evidence>
<keyword evidence="2 7" id="KW-0813">Transport</keyword>
<evidence type="ECO:0000256" key="5">
    <source>
        <dbReference type="ARBA" id="ARBA00022989"/>
    </source>
</evidence>
<dbReference type="InterPro" id="IPR000515">
    <property type="entry name" value="MetI-like"/>
</dbReference>
<dbReference type="AlphaFoldDB" id="A0A858U4F8"/>
<keyword evidence="6 7" id="KW-0472">Membrane</keyword>
<keyword evidence="10" id="KW-1185">Reference proteome</keyword>
<comment type="similarity">
    <text evidence="7">Belongs to the binding-protein-dependent transport system permease family.</text>
</comment>
<dbReference type="InterPro" id="IPR035906">
    <property type="entry name" value="MetI-like_sf"/>
</dbReference>
<feature type="transmembrane region" description="Helical" evidence="7">
    <location>
        <begin position="177"/>
        <end position="201"/>
    </location>
</feature>
<dbReference type="Gene3D" id="1.10.3720.10">
    <property type="entry name" value="MetI-like"/>
    <property type="match status" value="1"/>
</dbReference>
<feature type="domain" description="ABC transmembrane type-1" evidence="8">
    <location>
        <begin position="109"/>
        <end position="309"/>
    </location>
</feature>
<feature type="transmembrane region" description="Helical" evidence="7">
    <location>
        <begin position="290"/>
        <end position="309"/>
    </location>
</feature>
<feature type="transmembrane region" description="Helical" evidence="7">
    <location>
        <begin position="146"/>
        <end position="165"/>
    </location>
</feature>
<feature type="transmembrane region" description="Helical" evidence="7">
    <location>
        <begin position="222"/>
        <end position="247"/>
    </location>
</feature>
<evidence type="ECO:0000313" key="9">
    <source>
        <dbReference type="EMBL" id="QJG66921.1"/>
    </source>
</evidence>
<dbReference type="Pfam" id="PF00528">
    <property type="entry name" value="BPD_transp_1"/>
    <property type="match status" value="1"/>
</dbReference>
<organism evidence="9 10">
    <name type="scientific">Mycoplasma phocoenae</name>
    <dbReference type="NCBI Taxonomy" id="754517"/>
    <lineage>
        <taxon>Bacteria</taxon>
        <taxon>Bacillati</taxon>
        <taxon>Mycoplasmatota</taxon>
        <taxon>Mollicutes</taxon>
        <taxon>Mycoplasmataceae</taxon>
        <taxon>Mycoplasma</taxon>
    </lineage>
</organism>
<dbReference type="SUPFAM" id="SSF161098">
    <property type="entry name" value="MetI-like"/>
    <property type="match status" value="1"/>
</dbReference>
<dbReference type="RefSeq" id="WP_169604972.1">
    <property type="nucleotide sequence ID" value="NZ_CP051481.1"/>
</dbReference>
<evidence type="ECO:0000313" key="10">
    <source>
        <dbReference type="Proteomes" id="UP000501060"/>
    </source>
</evidence>
<evidence type="ECO:0000256" key="4">
    <source>
        <dbReference type="ARBA" id="ARBA00022692"/>
    </source>
</evidence>
<protein>
    <submittedName>
        <fullName evidence="9">Carbohydrate ABC transporter permease</fullName>
    </submittedName>
</protein>
<evidence type="ECO:0000256" key="7">
    <source>
        <dbReference type="RuleBase" id="RU363032"/>
    </source>
</evidence>
<name>A0A858U4F8_9MOLU</name>
<dbReference type="PROSITE" id="PS50928">
    <property type="entry name" value="ABC_TM1"/>
    <property type="match status" value="1"/>
</dbReference>
<evidence type="ECO:0000256" key="6">
    <source>
        <dbReference type="ARBA" id="ARBA00023136"/>
    </source>
</evidence>
<dbReference type="GO" id="GO:0005886">
    <property type="term" value="C:plasma membrane"/>
    <property type="evidence" value="ECO:0007669"/>
    <property type="project" value="UniProtKB-SubCell"/>
</dbReference>
<evidence type="ECO:0000256" key="3">
    <source>
        <dbReference type="ARBA" id="ARBA00022475"/>
    </source>
</evidence>
<dbReference type="KEGG" id="mphe:HGG69_01100"/>